<dbReference type="Proteomes" id="UP000777438">
    <property type="component" value="Unassembled WGS sequence"/>
</dbReference>
<evidence type="ECO:0000313" key="2">
    <source>
        <dbReference type="EMBL" id="KAH6867845.1"/>
    </source>
</evidence>
<reference evidence="2 3" key="1">
    <citation type="journal article" date="2021" name="Nat. Commun.">
        <title>Genetic determinants of endophytism in the Arabidopsis root mycobiome.</title>
        <authorList>
            <person name="Mesny F."/>
            <person name="Miyauchi S."/>
            <person name="Thiergart T."/>
            <person name="Pickel B."/>
            <person name="Atanasova L."/>
            <person name="Karlsson M."/>
            <person name="Huettel B."/>
            <person name="Barry K.W."/>
            <person name="Haridas S."/>
            <person name="Chen C."/>
            <person name="Bauer D."/>
            <person name="Andreopoulos W."/>
            <person name="Pangilinan J."/>
            <person name="LaButti K."/>
            <person name="Riley R."/>
            <person name="Lipzen A."/>
            <person name="Clum A."/>
            <person name="Drula E."/>
            <person name="Henrissat B."/>
            <person name="Kohler A."/>
            <person name="Grigoriev I.V."/>
            <person name="Martin F.M."/>
            <person name="Hacquard S."/>
        </authorList>
    </citation>
    <scope>NUCLEOTIDE SEQUENCE [LARGE SCALE GENOMIC DNA]</scope>
    <source>
        <strain evidence="2 3">MPI-CAGE-CH-0241</strain>
    </source>
</reference>
<feature type="non-terminal residue" evidence="2">
    <location>
        <position position="1"/>
    </location>
</feature>
<gene>
    <name evidence="2" type="ORF">B0T10DRAFT_362852</name>
</gene>
<protein>
    <recommendedName>
        <fullName evidence="1">PD-(D/E)XK nuclease-like domain-containing protein</fullName>
    </recommendedName>
</protein>
<keyword evidence="3" id="KW-1185">Reference proteome</keyword>
<comment type="caution">
    <text evidence="2">The sequence shown here is derived from an EMBL/GenBank/DDBJ whole genome shotgun (WGS) entry which is preliminary data.</text>
</comment>
<organism evidence="2 3">
    <name type="scientific">Thelonectria olida</name>
    <dbReference type="NCBI Taxonomy" id="1576542"/>
    <lineage>
        <taxon>Eukaryota</taxon>
        <taxon>Fungi</taxon>
        <taxon>Dikarya</taxon>
        <taxon>Ascomycota</taxon>
        <taxon>Pezizomycotina</taxon>
        <taxon>Sordariomycetes</taxon>
        <taxon>Hypocreomycetidae</taxon>
        <taxon>Hypocreales</taxon>
        <taxon>Nectriaceae</taxon>
        <taxon>Thelonectria</taxon>
    </lineage>
</organism>
<name>A0A9P8VRF5_9HYPO</name>
<dbReference type="EMBL" id="JAGPYM010000088">
    <property type="protein sequence ID" value="KAH6867845.1"/>
    <property type="molecule type" value="Genomic_DNA"/>
</dbReference>
<sequence length="222" mass="25299">SAKQDTGFQPLNFEPHLHSLPQPLRTLRQELAEIAFREALLPRQLRQEVQELDDFPGFVFYDPTISEKQWRIPSTDLVQSIVKRAAECDQDHEGESSWNMDVQSLLLDSGFRQRSSSFIDFRYCTGAQILHGYKPHGVSPKAVGFCDCIKPDASSTEAQAIEALTLSRPGFSINHTDWGNFSKHPIALSVETKRQAEWDRALFQIGTWHSSQWRALQRESDA</sequence>
<dbReference type="OrthoDB" id="4161186at2759"/>
<proteinExistence type="predicted"/>
<evidence type="ECO:0000259" key="1">
    <source>
        <dbReference type="Pfam" id="PF20516"/>
    </source>
</evidence>
<dbReference type="AlphaFoldDB" id="A0A9P8VRF5"/>
<accession>A0A9P8VRF5</accession>
<evidence type="ECO:0000313" key="3">
    <source>
        <dbReference type="Proteomes" id="UP000777438"/>
    </source>
</evidence>
<feature type="non-terminal residue" evidence="2">
    <location>
        <position position="222"/>
    </location>
</feature>
<feature type="domain" description="PD-(D/E)XK nuclease-like" evidence="1">
    <location>
        <begin position="47"/>
        <end position="218"/>
    </location>
</feature>
<dbReference type="Pfam" id="PF20516">
    <property type="entry name" value="PDDEXK_12"/>
    <property type="match status" value="1"/>
</dbReference>
<dbReference type="InterPro" id="IPR046797">
    <property type="entry name" value="PDDEXK_12"/>
</dbReference>